<dbReference type="EMBL" id="BARW01000056">
    <property type="protein sequence ID" value="GAI69131.1"/>
    <property type="molecule type" value="Genomic_DNA"/>
</dbReference>
<evidence type="ECO:0000313" key="1">
    <source>
        <dbReference type="EMBL" id="GAI69131.1"/>
    </source>
</evidence>
<organism evidence="1">
    <name type="scientific">marine sediment metagenome</name>
    <dbReference type="NCBI Taxonomy" id="412755"/>
    <lineage>
        <taxon>unclassified sequences</taxon>
        <taxon>metagenomes</taxon>
        <taxon>ecological metagenomes</taxon>
    </lineage>
</organism>
<protein>
    <submittedName>
        <fullName evidence="1">Uncharacterized protein</fullName>
    </submittedName>
</protein>
<comment type="caution">
    <text evidence="1">The sequence shown here is derived from an EMBL/GenBank/DDBJ whole genome shotgun (WGS) entry which is preliminary data.</text>
</comment>
<reference evidence="1" key="1">
    <citation type="journal article" date="2014" name="Front. Microbiol.">
        <title>High frequency of phylogenetically diverse reductive dehalogenase-homologous genes in deep subseafloor sedimentary metagenomes.</title>
        <authorList>
            <person name="Kawai M."/>
            <person name="Futagami T."/>
            <person name="Toyoda A."/>
            <person name="Takaki Y."/>
            <person name="Nishi S."/>
            <person name="Hori S."/>
            <person name="Arai W."/>
            <person name="Tsubouchi T."/>
            <person name="Morono Y."/>
            <person name="Uchiyama I."/>
            <person name="Ito T."/>
            <person name="Fujiyama A."/>
            <person name="Inagaki F."/>
            <person name="Takami H."/>
        </authorList>
    </citation>
    <scope>NUCLEOTIDE SEQUENCE</scope>
    <source>
        <strain evidence="1">Expedition CK06-06</strain>
    </source>
</reference>
<accession>X1RQ75</accession>
<dbReference type="AlphaFoldDB" id="X1RQ75"/>
<name>X1RQ75_9ZZZZ</name>
<sequence>MVILVSRDNVGHRNYSSRDYLGNNREELNMKTKRVSIKSKKSIRKMTGLPVTRRAAHLARSIPGLKDRLDILVDYIYRLEMDCRAETARANSNLEMWQETNAKLQKADEALDLLVRLSGGNPDITVEPARECVTEGSGCGHIPGDDECNDCENWQVKDKGVEHGHNNTTD</sequence>
<gene>
    <name evidence="1" type="ORF">S12H4_00493</name>
</gene>
<proteinExistence type="predicted"/>